<dbReference type="GO" id="GO:0004252">
    <property type="term" value="F:serine-type endopeptidase activity"/>
    <property type="evidence" value="ECO:0007669"/>
    <property type="project" value="InterPro"/>
</dbReference>
<proteinExistence type="predicted"/>
<accession>A0A7R9I4C9</accession>
<dbReference type="InterPro" id="IPR043504">
    <property type="entry name" value="Peptidase_S1_PA_chymotrypsin"/>
</dbReference>
<gene>
    <name evidence="2" type="ORF">TBIB3V08_LOCUS9338</name>
</gene>
<dbReference type="InterPro" id="IPR001254">
    <property type="entry name" value="Trypsin_dom"/>
</dbReference>
<organism evidence="2">
    <name type="scientific">Timema bartmani</name>
    <dbReference type="NCBI Taxonomy" id="61472"/>
    <lineage>
        <taxon>Eukaryota</taxon>
        <taxon>Metazoa</taxon>
        <taxon>Ecdysozoa</taxon>
        <taxon>Arthropoda</taxon>
        <taxon>Hexapoda</taxon>
        <taxon>Insecta</taxon>
        <taxon>Pterygota</taxon>
        <taxon>Neoptera</taxon>
        <taxon>Polyneoptera</taxon>
        <taxon>Phasmatodea</taxon>
        <taxon>Timematodea</taxon>
        <taxon>Timematoidea</taxon>
        <taxon>Timematidae</taxon>
        <taxon>Timema</taxon>
    </lineage>
</organism>
<dbReference type="EMBL" id="OD568478">
    <property type="protein sequence ID" value="CAD7447021.1"/>
    <property type="molecule type" value="Genomic_DNA"/>
</dbReference>
<feature type="domain" description="Peptidase S1" evidence="1">
    <location>
        <begin position="10"/>
        <end position="44"/>
    </location>
</feature>
<dbReference type="InterPro" id="IPR009003">
    <property type="entry name" value="Peptidase_S1_PA"/>
</dbReference>
<reference evidence="2" key="1">
    <citation type="submission" date="2020-11" db="EMBL/GenBank/DDBJ databases">
        <authorList>
            <person name="Tran Van P."/>
        </authorList>
    </citation>
    <scope>NUCLEOTIDE SEQUENCE</scope>
</reference>
<evidence type="ECO:0000313" key="2">
    <source>
        <dbReference type="EMBL" id="CAD7447021.1"/>
    </source>
</evidence>
<dbReference type="AlphaFoldDB" id="A0A7R9I4C9"/>
<sequence length="69" mass="7543">MNSSCVLYDLQVSLKNNGLHFCGGALISLKHVLTAGHCVVERRVASQLTKVFFRGHKNRWITGTVDGAS</sequence>
<protein>
    <recommendedName>
        <fullName evidence="1">Peptidase S1 domain-containing protein</fullName>
    </recommendedName>
</protein>
<dbReference type="Gene3D" id="2.40.10.10">
    <property type="entry name" value="Trypsin-like serine proteases"/>
    <property type="match status" value="1"/>
</dbReference>
<evidence type="ECO:0000259" key="1">
    <source>
        <dbReference type="Pfam" id="PF00089"/>
    </source>
</evidence>
<name>A0A7R9I4C9_9NEOP</name>
<dbReference type="GO" id="GO:0006508">
    <property type="term" value="P:proteolysis"/>
    <property type="evidence" value="ECO:0007669"/>
    <property type="project" value="InterPro"/>
</dbReference>
<dbReference type="SUPFAM" id="SSF50494">
    <property type="entry name" value="Trypsin-like serine proteases"/>
    <property type="match status" value="1"/>
</dbReference>
<dbReference type="Pfam" id="PF00089">
    <property type="entry name" value="Trypsin"/>
    <property type="match status" value="1"/>
</dbReference>